<evidence type="ECO:0000256" key="4">
    <source>
        <dbReference type="PIRSR" id="PIRSR005902-1"/>
    </source>
</evidence>
<dbReference type="PROSITE" id="PS01090">
    <property type="entry name" value="TATD_2"/>
    <property type="match status" value="1"/>
</dbReference>
<dbReference type="InterPro" id="IPR015991">
    <property type="entry name" value="TatD/YcfH-like"/>
</dbReference>
<protein>
    <submittedName>
        <fullName evidence="5">TatD family hydrolase</fullName>
    </submittedName>
</protein>
<feature type="binding site" evidence="4">
    <location>
        <position position="167"/>
    </location>
    <ligand>
        <name>a divalent metal cation</name>
        <dbReference type="ChEBI" id="CHEBI:60240"/>
        <label>2</label>
    </ligand>
</feature>
<dbReference type="KEGG" id="acou:A5CBH24_10880"/>
<dbReference type="InterPro" id="IPR001130">
    <property type="entry name" value="TatD-like"/>
</dbReference>
<feature type="binding site" evidence="4">
    <location>
        <position position="7"/>
    </location>
    <ligand>
        <name>a divalent metal cation</name>
        <dbReference type="ChEBI" id="CHEBI:60240"/>
        <label>1</label>
    </ligand>
</feature>
<feature type="binding site" evidence="4">
    <location>
        <position position="9"/>
    </location>
    <ligand>
        <name>a divalent metal cation</name>
        <dbReference type="ChEBI" id="CHEBI:60240"/>
        <label>1</label>
    </ligand>
</feature>
<dbReference type="PANTHER" id="PTHR46124:SF4">
    <property type="entry name" value="HYDROLASE TATD"/>
    <property type="match status" value="1"/>
</dbReference>
<name>A0A4Y1WSS9_9BACT</name>
<keyword evidence="6" id="KW-1185">Reference proteome</keyword>
<evidence type="ECO:0000256" key="1">
    <source>
        <dbReference type="ARBA" id="ARBA00009275"/>
    </source>
</evidence>
<dbReference type="Gene3D" id="3.20.20.140">
    <property type="entry name" value="Metal-dependent hydrolases"/>
    <property type="match status" value="1"/>
</dbReference>
<evidence type="ECO:0000256" key="2">
    <source>
        <dbReference type="ARBA" id="ARBA00022723"/>
    </source>
</evidence>
<dbReference type="NCBIfam" id="TIGR00010">
    <property type="entry name" value="YchF/TatD family DNA exonuclease"/>
    <property type="match status" value="1"/>
</dbReference>
<dbReference type="PIRSF" id="PIRSF005902">
    <property type="entry name" value="DNase_TatD"/>
    <property type="match status" value="1"/>
</dbReference>
<feature type="binding site" evidence="4">
    <location>
        <position position="100"/>
    </location>
    <ligand>
        <name>a divalent metal cation</name>
        <dbReference type="ChEBI" id="CHEBI:60240"/>
        <label>1</label>
    </ligand>
</feature>
<feature type="binding site" evidence="4">
    <location>
        <position position="217"/>
    </location>
    <ligand>
        <name>a divalent metal cation</name>
        <dbReference type="ChEBI" id="CHEBI:60240"/>
        <label>1</label>
    </ligand>
</feature>
<dbReference type="AlphaFoldDB" id="A0A4Y1WSS9"/>
<gene>
    <name evidence="5" type="ORF">A5CBH24_10880</name>
</gene>
<dbReference type="GO" id="GO:0016788">
    <property type="term" value="F:hydrolase activity, acting on ester bonds"/>
    <property type="evidence" value="ECO:0007669"/>
    <property type="project" value="InterPro"/>
</dbReference>
<dbReference type="Proteomes" id="UP000318946">
    <property type="component" value="Chromosome"/>
</dbReference>
<sequence>MKLIDTHSHLYEPEFDDDCEAAVARAREAGVAALLLPAIDTASDRRLFDLCRSHPEYCFPMIGLHPTSVNDNPAWREELARVERYLLEPPAGIRFCAIGEIGLDYYWSDAFVAQQTEAFVAQLRLAARFDLPVAIHTRAAWDDMCRIIEAETERARADGRRLRGVFHAFSEGAAAFERLCGCGDFRFGIGGTVTFKKSGVAEIVRTMPLDRIVLETDCPYLTPAPYRGQRNESAYVRLICDKIAELKGLAAETVAAATTANAEALFGIRYTEKNTERR</sequence>
<dbReference type="GO" id="GO:0005829">
    <property type="term" value="C:cytosol"/>
    <property type="evidence" value="ECO:0007669"/>
    <property type="project" value="TreeGrafter"/>
</dbReference>
<keyword evidence="2 4" id="KW-0479">Metal-binding</keyword>
<evidence type="ECO:0000313" key="5">
    <source>
        <dbReference type="EMBL" id="BBL03775.1"/>
    </source>
</evidence>
<keyword evidence="3 5" id="KW-0378">Hydrolase</keyword>
<dbReference type="GO" id="GO:0004536">
    <property type="term" value="F:DNA nuclease activity"/>
    <property type="evidence" value="ECO:0007669"/>
    <property type="project" value="InterPro"/>
</dbReference>
<dbReference type="GO" id="GO:0046872">
    <property type="term" value="F:metal ion binding"/>
    <property type="evidence" value="ECO:0007669"/>
    <property type="project" value="UniProtKB-KW"/>
</dbReference>
<dbReference type="SUPFAM" id="SSF51556">
    <property type="entry name" value="Metallo-dependent hydrolases"/>
    <property type="match status" value="1"/>
</dbReference>
<feature type="binding site" evidence="4">
    <location>
        <position position="136"/>
    </location>
    <ligand>
        <name>a divalent metal cation</name>
        <dbReference type="ChEBI" id="CHEBI:60240"/>
        <label>2</label>
    </ligand>
</feature>
<comment type="similarity">
    <text evidence="1">Belongs to the metallo-dependent hydrolases superfamily. TatD-type hydrolase family.</text>
</comment>
<dbReference type="InterPro" id="IPR032466">
    <property type="entry name" value="Metal_Hydrolase"/>
</dbReference>
<dbReference type="GeneID" id="78341806"/>
<proteinExistence type="inferred from homology"/>
<dbReference type="RefSeq" id="WP_141412434.1">
    <property type="nucleotide sequence ID" value="NZ_AP019735.1"/>
</dbReference>
<dbReference type="InterPro" id="IPR018228">
    <property type="entry name" value="DNase_TatD-rel_CS"/>
</dbReference>
<evidence type="ECO:0000256" key="3">
    <source>
        <dbReference type="ARBA" id="ARBA00022801"/>
    </source>
</evidence>
<dbReference type="Pfam" id="PF01026">
    <property type="entry name" value="TatD_DNase"/>
    <property type="match status" value="1"/>
</dbReference>
<accession>A0A4Y1WSS9</accession>
<dbReference type="CDD" id="cd01310">
    <property type="entry name" value="TatD_DNAse"/>
    <property type="match status" value="1"/>
</dbReference>
<dbReference type="PANTHER" id="PTHR46124">
    <property type="entry name" value="D-AMINOACYL-TRNA DEACYLASE"/>
    <property type="match status" value="1"/>
</dbReference>
<dbReference type="OrthoDB" id="9810005at2"/>
<evidence type="ECO:0000313" key="6">
    <source>
        <dbReference type="Proteomes" id="UP000318946"/>
    </source>
</evidence>
<dbReference type="FunFam" id="3.20.20.140:FF:000005">
    <property type="entry name" value="TatD family hydrolase"/>
    <property type="match status" value="1"/>
</dbReference>
<dbReference type="EMBL" id="AP019735">
    <property type="protein sequence ID" value="BBL03775.1"/>
    <property type="molecule type" value="Genomic_DNA"/>
</dbReference>
<organism evidence="5 6">
    <name type="scientific">Alistipes communis</name>
    <dbReference type="NCBI Taxonomy" id="2585118"/>
    <lineage>
        <taxon>Bacteria</taxon>
        <taxon>Pseudomonadati</taxon>
        <taxon>Bacteroidota</taxon>
        <taxon>Bacteroidia</taxon>
        <taxon>Bacteroidales</taxon>
        <taxon>Rikenellaceae</taxon>
        <taxon>Alistipes</taxon>
    </lineage>
</organism>
<reference evidence="6" key="1">
    <citation type="submission" date="2019-06" db="EMBL/GenBank/DDBJ databases">
        <title>Alistipes onderdonkii subsp. vulgaris subsp. nov., Alistipes dispar sp. nov. and Alistipes communis sp. nov., isolated from human faeces, and creation of Alistipes onderdonkii subsp. onderdonkii subsp. nov.</title>
        <authorList>
            <person name="Sakamoto M."/>
            <person name="Ikeyama N."/>
            <person name="Ogata Y."/>
            <person name="Suda W."/>
            <person name="Iino T."/>
            <person name="Hattori M."/>
            <person name="Ohkuma M."/>
        </authorList>
    </citation>
    <scope>NUCLEOTIDE SEQUENCE [LARGE SCALE GENOMIC DNA]</scope>
    <source>
        <strain evidence="6">5CBH24</strain>
    </source>
</reference>